<organism evidence="1 2">
    <name type="scientific">Austropuccinia psidii MF-1</name>
    <dbReference type="NCBI Taxonomy" id="1389203"/>
    <lineage>
        <taxon>Eukaryota</taxon>
        <taxon>Fungi</taxon>
        <taxon>Dikarya</taxon>
        <taxon>Basidiomycota</taxon>
        <taxon>Pucciniomycotina</taxon>
        <taxon>Pucciniomycetes</taxon>
        <taxon>Pucciniales</taxon>
        <taxon>Sphaerophragmiaceae</taxon>
        <taxon>Austropuccinia</taxon>
    </lineage>
</organism>
<keyword evidence="2" id="KW-1185">Reference proteome</keyword>
<dbReference type="PANTHER" id="PTHR15503:SF22">
    <property type="entry name" value="TRANSPOSON TY3-I GAG POLYPROTEIN"/>
    <property type="match status" value="1"/>
</dbReference>
<dbReference type="InterPro" id="IPR043502">
    <property type="entry name" value="DNA/RNA_pol_sf"/>
</dbReference>
<protein>
    <recommendedName>
        <fullName evidence="3">Reverse transcriptase domain-containing protein</fullName>
    </recommendedName>
</protein>
<dbReference type="InterPro" id="IPR032567">
    <property type="entry name" value="RTL1-rel"/>
</dbReference>
<dbReference type="SUPFAM" id="SSF56672">
    <property type="entry name" value="DNA/RNA polymerases"/>
    <property type="match status" value="1"/>
</dbReference>
<dbReference type="InterPro" id="IPR043128">
    <property type="entry name" value="Rev_trsase/Diguanyl_cyclase"/>
</dbReference>
<accession>A0A9Q3HCX6</accession>
<evidence type="ECO:0008006" key="3">
    <source>
        <dbReference type="Google" id="ProtNLM"/>
    </source>
</evidence>
<dbReference type="AlphaFoldDB" id="A0A9Q3HCX6"/>
<dbReference type="EMBL" id="AVOT02015423">
    <property type="protein sequence ID" value="MBW0499737.1"/>
    <property type="molecule type" value="Genomic_DNA"/>
</dbReference>
<dbReference type="Proteomes" id="UP000765509">
    <property type="component" value="Unassembled WGS sequence"/>
</dbReference>
<dbReference type="Gene3D" id="3.30.70.270">
    <property type="match status" value="1"/>
</dbReference>
<sequence length="340" mass="38561">MLDTNESTSLFITPYTKWVVDLPSFPSFECDFFIIDSPKGEDQILGYDLLYHFNPINDWKNVLITYNYSGIISPTSNDFATAVNSVALVCELNTPSLPPSSHIPSIIHSQSLIQSRDEVFKEIKYVEEDFSISSLNQGDIDLPPLSFHASLEEQWDEEEEPEELRTLLKVVPPAYHQYLDVLFKVKVEKIPPHCTCDHHIELEGHLPPLGVIYVLSNYESEKLCSYISENLEKGFIKPSSSSTGATALFVKRKDGGLCLCVDYCKINAVTRKNRYPVPPINKLLTIFKSFTIFSKIDLCGAYDILTIKEGDESLTAFRSKYGSYAIWIDQCCFFILKSCE</sequence>
<name>A0A9Q3HCX6_9BASI</name>
<evidence type="ECO:0000313" key="2">
    <source>
        <dbReference type="Proteomes" id="UP000765509"/>
    </source>
</evidence>
<proteinExistence type="predicted"/>
<dbReference type="CDD" id="cd01647">
    <property type="entry name" value="RT_LTR"/>
    <property type="match status" value="1"/>
</dbReference>
<gene>
    <name evidence="1" type="ORF">O181_039452</name>
</gene>
<reference evidence="1" key="1">
    <citation type="submission" date="2021-03" db="EMBL/GenBank/DDBJ databases">
        <title>Draft genome sequence of rust myrtle Austropuccinia psidii MF-1, a brazilian biotype.</title>
        <authorList>
            <person name="Quecine M.C."/>
            <person name="Pachon D.M.R."/>
            <person name="Bonatelli M.L."/>
            <person name="Correr F.H."/>
            <person name="Franceschini L.M."/>
            <person name="Leite T.F."/>
            <person name="Margarido G.R.A."/>
            <person name="Almeida C.A."/>
            <person name="Ferrarezi J.A."/>
            <person name="Labate C.A."/>
        </authorList>
    </citation>
    <scope>NUCLEOTIDE SEQUENCE</scope>
    <source>
        <strain evidence="1">MF-1</strain>
    </source>
</reference>
<dbReference type="Gene3D" id="3.10.10.10">
    <property type="entry name" value="HIV Type 1 Reverse Transcriptase, subunit A, domain 1"/>
    <property type="match status" value="1"/>
</dbReference>
<comment type="caution">
    <text evidence="1">The sequence shown here is derived from an EMBL/GenBank/DDBJ whole genome shotgun (WGS) entry which is preliminary data.</text>
</comment>
<dbReference type="PANTHER" id="PTHR15503">
    <property type="entry name" value="LDOC1 RELATED"/>
    <property type="match status" value="1"/>
</dbReference>
<evidence type="ECO:0000313" key="1">
    <source>
        <dbReference type="EMBL" id="MBW0499737.1"/>
    </source>
</evidence>
<dbReference type="OrthoDB" id="2435678at2759"/>